<dbReference type="Proteomes" id="UP000476176">
    <property type="component" value="Unassembled WGS sequence"/>
</dbReference>
<evidence type="ECO:0000313" key="8">
    <source>
        <dbReference type="EMBL" id="KAE9144076.1"/>
    </source>
</evidence>
<name>A0A6A3TY00_9STRA</name>
<evidence type="ECO:0000313" key="16">
    <source>
        <dbReference type="Proteomes" id="UP000437068"/>
    </source>
</evidence>
<comment type="caution">
    <text evidence="8">The sequence shown here is derived from an EMBL/GenBank/DDBJ whole genome shotgun (WGS) entry which is preliminary data.</text>
</comment>
<dbReference type="Proteomes" id="UP000460718">
    <property type="component" value="Unassembled WGS sequence"/>
</dbReference>
<evidence type="ECO:0000256" key="1">
    <source>
        <dbReference type="SAM" id="MobiDB-lite"/>
    </source>
</evidence>
<evidence type="ECO:0000313" key="13">
    <source>
        <dbReference type="EMBL" id="KAE9340929.1"/>
    </source>
</evidence>
<dbReference type="EMBL" id="QXGD01000689">
    <property type="protein sequence ID" value="KAE9228418.1"/>
    <property type="molecule type" value="Genomic_DNA"/>
</dbReference>
<evidence type="ECO:0000313" key="17">
    <source>
        <dbReference type="Proteomes" id="UP000440367"/>
    </source>
</evidence>
<evidence type="ECO:0000313" key="4">
    <source>
        <dbReference type="EMBL" id="KAE8937196.1"/>
    </source>
</evidence>
<dbReference type="Proteomes" id="UP000441208">
    <property type="component" value="Unassembled WGS sequence"/>
</dbReference>
<feature type="compositionally biased region" description="Basic and acidic residues" evidence="1">
    <location>
        <begin position="74"/>
        <end position="83"/>
    </location>
</feature>
<evidence type="ECO:0000313" key="9">
    <source>
        <dbReference type="EMBL" id="KAE9208834.1"/>
    </source>
</evidence>
<dbReference type="EMBL" id="QXGA01000567">
    <property type="protein sequence ID" value="KAE9144076.1"/>
    <property type="molecule type" value="Genomic_DNA"/>
</dbReference>
<evidence type="ECO:0000313" key="10">
    <source>
        <dbReference type="EMBL" id="KAE9209484.1"/>
    </source>
</evidence>
<feature type="transmembrane region" description="Helical" evidence="2">
    <location>
        <begin position="87"/>
        <end position="108"/>
    </location>
</feature>
<dbReference type="EMBL" id="QXGF01000655">
    <property type="protein sequence ID" value="KAE8937196.1"/>
    <property type="molecule type" value="Genomic_DNA"/>
</dbReference>
<feature type="region of interest" description="Disordered" evidence="1">
    <location>
        <begin position="22"/>
        <end position="85"/>
    </location>
</feature>
<evidence type="ECO:0000256" key="2">
    <source>
        <dbReference type="SAM" id="Phobius"/>
    </source>
</evidence>
<evidence type="ECO:0000256" key="3">
    <source>
        <dbReference type="SAM" id="SignalP"/>
    </source>
</evidence>
<keyword evidence="2" id="KW-1133">Transmembrane helix</keyword>
<dbReference type="AlphaFoldDB" id="A0A6A3TY00"/>
<reference evidence="14 15" key="1">
    <citation type="submission" date="2018-08" db="EMBL/GenBank/DDBJ databases">
        <title>Genomic investigation of the strawberry pathogen Phytophthora fragariae indicates pathogenicity is determined by transcriptional variation in three key races.</title>
        <authorList>
            <person name="Adams T.M."/>
            <person name="Armitage A.D."/>
            <person name="Sobczyk M.K."/>
            <person name="Bates H.J."/>
            <person name="Dunwell J.M."/>
            <person name="Nellist C.F."/>
            <person name="Harrison R.J."/>
        </authorList>
    </citation>
    <scope>NUCLEOTIDE SEQUENCE [LARGE SCALE GENOMIC DNA]</scope>
    <source>
        <strain evidence="12 16">A4</strain>
        <strain evidence="11 17">BC-1</strain>
        <strain evidence="10 21">BC-23</strain>
        <strain evidence="9 15">NOV-27</strain>
        <strain evidence="8 18">NOV-5</strain>
        <strain evidence="7 19">NOV-71</strain>
        <strain evidence="13 22">NOV-77</strain>
        <strain evidence="4 14">NOV-9</strain>
        <strain evidence="6 23">ONT-3</strain>
        <strain evidence="5 20">SCRP245</strain>
    </source>
</reference>
<dbReference type="EMBL" id="QXGE01001420">
    <property type="protein sequence ID" value="KAE9292869.1"/>
    <property type="molecule type" value="Genomic_DNA"/>
</dbReference>
<evidence type="ECO:0000313" key="15">
    <source>
        <dbReference type="Proteomes" id="UP000433483"/>
    </source>
</evidence>
<evidence type="ECO:0000313" key="7">
    <source>
        <dbReference type="EMBL" id="KAE9111155.1"/>
    </source>
</evidence>
<keyword evidence="15" id="KW-1185">Reference proteome</keyword>
<keyword evidence="2" id="KW-0472">Membrane</keyword>
<dbReference type="EMBL" id="QXFY01000562">
    <property type="protein sequence ID" value="KAE9340929.1"/>
    <property type="molecule type" value="Genomic_DNA"/>
</dbReference>
<keyword evidence="2" id="KW-0812">Transmembrane</keyword>
<evidence type="ECO:0000313" key="11">
    <source>
        <dbReference type="EMBL" id="KAE9228418.1"/>
    </source>
</evidence>
<evidence type="ECO:0000313" key="19">
    <source>
        <dbReference type="Proteomes" id="UP000441208"/>
    </source>
</evidence>
<evidence type="ECO:0000313" key="20">
    <source>
        <dbReference type="Proteomes" id="UP000460718"/>
    </source>
</evidence>
<dbReference type="Proteomes" id="UP000437068">
    <property type="component" value="Unassembled WGS sequence"/>
</dbReference>
<dbReference type="Proteomes" id="UP000440367">
    <property type="component" value="Unassembled WGS sequence"/>
</dbReference>
<dbReference type="Proteomes" id="UP000486351">
    <property type="component" value="Unassembled WGS sequence"/>
</dbReference>
<protein>
    <recommendedName>
        <fullName evidence="24">RxLR effector protein</fullName>
    </recommendedName>
</protein>
<dbReference type="EMBL" id="QXGC01001167">
    <property type="protein sequence ID" value="KAE9209484.1"/>
    <property type="molecule type" value="Genomic_DNA"/>
</dbReference>
<organism evidence="8 18">
    <name type="scientific">Phytophthora fragariae</name>
    <dbReference type="NCBI Taxonomy" id="53985"/>
    <lineage>
        <taxon>Eukaryota</taxon>
        <taxon>Sar</taxon>
        <taxon>Stramenopiles</taxon>
        <taxon>Oomycota</taxon>
        <taxon>Peronosporomycetes</taxon>
        <taxon>Peronosporales</taxon>
        <taxon>Peronosporaceae</taxon>
        <taxon>Phytophthora</taxon>
    </lineage>
</organism>
<evidence type="ECO:0000313" key="6">
    <source>
        <dbReference type="EMBL" id="KAE9109323.1"/>
    </source>
</evidence>
<dbReference type="OrthoDB" id="164443at2759"/>
<evidence type="ECO:0000313" key="23">
    <source>
        <dbReference type="Proteomes" id="UP000488956"/>
    </source>
</evidence>
<evidence type="ECO:0000313" key="18">
    <source>
        <dbReference type="Proteomes" id="UP000440732"/>
    </source>
</evidence>
<evidence type="ECO:0000313" key="14">
    <source>
        <dbReference type="Proteomes" id="UP000429523"/>
    </source>
</evidence>
<keyword evidence="3" id="KW-0732">Signal</keyword>
<dbReference type="EMBL" id="QXFX01000618">
    <property type="protein sequence ID" value="KAE9109323.1"/>
    <property type="molecule type" value="Genomic_DNA"/>
</dbReference>
<gene>
    <name evidence="12" type="ORF">PF001_g18523</name>
    <name evidence="11" type="ORF">PF002_g13548</name>
    <name evidence="10" type="ORF">PF004_g16450</name>
    <name evidence="9" type="ORF">PF005_g12055</name>
    <name evidence="8" type="ORF">PF006_g10947</name>
    <name evidence="7" type="ORF">PF007_g11586</name>
    <name evidence="13" type="ORF">PF008_g10884</name>
    <name evidence="4" type="ORF">PF009_g12898</name>
    <name evidence="6" type="ORF">PF010_g11586</name>
    <name evidence="5" type="ORF">PF011_g10756</name>
</gene>
<dbReference type="Proteomes" id="UP000488956">
    <property type="component" value="Unassembled WGS sequence"/>
</dbReference>
<feature type="signal peptide" evidence="3">
    <location>
        <begin position="1"/>
        <end position="20"/>
    </location>
</feature>
<proteinExistence type="predicted"/>
<feature type="compositionally biased region" description="Basic and acidic residues" evidence="1">
    <location>
        <begin position="42"/>
        <end position="52"/>
    </location>
</feature>
<evidence type="ECO:0000313" key="12">
    <source>
        <dbReference type="EMBL" id="KAE9292869.1"/>
    </source>
</evidence>
<evidence type="ECO:0008006" key="24">
    <source>
        <dbReference type="Google" id="ProtNLM"/>
    </source>
</evidence>
<dbReference type="EMBL" id="QXFW01000573">
    <property type="protein sequence ID" value="KAE9008317.1"/>
    <property type="molecule type" value="Genomic_DNA"/>
</dbReference>
<accession>A0A6A3TY00</accession>
<evidence type="ECO:0000313" key="22">
    <source>
        <dbReference type="Proteomes" id="UP000486351"/>
    </source>
</evidence>
<dbReference type="Proteomes" id="UP000433483">
    <property type="component" value="Unassembled WGS sequence"/>
</dbReference>
<sequence>MQLLKGLFVAAVLCMATVSAGNHQQQQEEQEQNNGKQYGVKSDSRSSSKGDSNDDTVQQGFNVHHVNFAASDPNEEKGEEKESSSSAVPLIAAVGACACIGVLGTVYLKRRQEDDKLPGEIFTIDDKNSVL</sequence>
<dbReference type="EMBL" id="QXFZ01000586">
    <property type="protein sequence ID" value="KAE9111155.1"/>
    <property type="molecule type" value="Genomic_DNA"/>
</dbReference>
<dbReference type="Proteomes" id="UP000429523">
    <property type="component" value="Unassembled WGS sequence"/>
</dbReference>
<dbReference type="Proteomes" id="UP000440732">
    <property type="component" value="Unassembled WGS sequence"/>
</dbReference>
<dbReference type="EMBL" id="QXGB01000624">
    <property type="protein sequence ID" value="KAE9208834.1"/>
    <property type="molecule type" value="Genomic_DNA"/>
</dbReference>
<evidence type="ECO:0000313" key="21">
    <source>
        <dbReference type="Proteomes" id="UP000476176"/>
    </source>
</evidence>
<evidence type="ECO:0000313" key="5">
    <source>
        <dbReference type="EMBL" id="KAE9008317.1"/>
    </source>
</evidence>
<feature type="chain" id="PRO_5036166167" description="RxLR effector protein" evidence="3">
    <location>
        <begin position="21"/>
        <end position="131"/>
    </location>
</feature>